<reference evidence="2" key="1">
    <citation type="journal article" date="2019" name="Int. J. Syst. Evol. Microbiol.">
        <title>The Global Catalogue of Microorganisms (GCM) 10K type strain sequencing project: providing services to taxonomists for standard genome sequencing and annotation.</title>
        <authorList>
            <consortium name="The Broad Institute Genomics Platform"/>
            <consortium name="The Broad Institute Genome Sequencing Center for Infectious Disease"/>
            <person name="Wu L."/>
            <person name="Ma J."/>
        </authorList>
    </citation>
    <scope>NUCLEOTIDE SEQUENCE [LARGE SCALE GENOMIC DNA]</scope>
    <source>
        <strain evidence="2">JCM 16703</strain>
    </source>
</reference>
<evidence type="ECO:0000313" key="2">
    <source>
        <dbReference type="Proteomes" id="UP001501495"/>
    </source>
</evidence>
<accession>A0ABP7XC39</accession>
<dbReference type="EMBL" id="BAAAZH010000001">
    <property type="protein sequence ID" value="GAA4108511.1"/>
    <property type="molecule type" value="Genomic_DNA"/>
</dbReference>
<proteinExistence type="predicted"/>
<gene>
    <name evidence="1" type="ORF">GCM10022215_02280</name>
</gene>
<protein>
    <submittedName>
        <fullName evidence="1">Uncharacterized protein</fullName>
    </submittedName>
</protein>
<sequence>MLRLPVPTVLLTVLTGLTGLTGLPTTALAPATAGAAVAPAAQQVQQAQDALERARIALDPRSLAGRAGAAAPVPEATLALRDLLFARADLTGDDRLEADALLARPTDGADDPYGDGYLVPSEMSCTAHFCLHWVRLSADAPPSADWVASTLEVLERVWRKEVSRLGYRAPLSDAGYPGNGGNGKFDVYLKELGGRGLYGYCAPEHAAAKAPRTASGFCVLDNDFSPQQYGAPAEDSRAVTAAHEFFHAIQFAYDAREDPWLMESTATWMEERFADRVDDNRQYLPYSQIAAPRTPLDLFDPDGLTQYGNWVWWEFLSGRFGTTVVRRVWQRAAGDPGAPGEYSTQAIRSALERHGGFTRLYGLFTVANLVPARYYSEGRAWPSAPLAGTVTLTPARPAVATSMRLDHLTSIQYRLVPGSGWGRGTRARVAVSVPSSAGAATALVAVRTRSGWSVTRVPLRGGRGAVSVPFSAREVRWAAVSLVNASTRFACGDGDADRRYSCDGRPRDDARTFKVAVTVRGS</sequence>
<dbReference type="NCBIfam" id="NF045524">
    <property type="entry name" value="MXAN_6640_HExxH"/>
    <property type="match status" value="1"/>
</dbReference>
<keyword evidence="2" id="KW-1185">Reference proteome</keyword>
<comment type="caution">
    <text evidence="1">The sequence shown here is derived from an EMBL/GenBank/DDBJ whole genome shotgun (WGS) entry which is preliminary data.</text>
</comment>
<dbReference type="RefSeq" id="WP_344731345.1">
    <property type="nucleotide sequence ID" value="NZ_BAAAZH010000001.1"/>
</dbReference>
<name>A0ABP7XC39_9ACTN</name>
<dbReference type="Proteomes" id="UP001501495">
    <property type="component" value="Unassembled WGS sequence"/>
</dbReference>
<organism evidence="1 2">
    <name type="scientific">Nocardioides fonticola</name>
    <dbReference type="NCBI Taxonomy" id="450363"/>
    <lineage>
        <taxon>Bacteria</taxon>
        <taxon>Bacillati</taxon>
        <taxon>Actinomycetota</taxon>
        <taxon>Actinomycetes</taxon>
        <taxon>Propionibacteriales</taxon>
        <taxon>Nocardioidaceae</taxon>
        <taxon>Nocardioides</taxon>
    </lineage>
</organism>
<evidence type="ECO:0000313" key="1">
    <source>
        <dbReference type="EMBL" id="GAA4108511.1"/>
    </source>
</evidence>